<accession>A0AA38C6N7</accession>
<keyword evidence="2" id="KW-1185">Reference proteome</keyword>
<organism evidence="1 2">
    <name type="scientific">Taxus chinensis</name>
    <name type="common">Chinese yew</name>
    <name type="synonym">Taxus wallichiana var. chinensis</name>
    <dbReference type="NCBI Taxonomy" id="29808"/>
    <lineage>
        <taxon>Eukaryota</taxon>
        <taxon>Viridiplantae</taxon>
        <taxon>Streptophyta</taxon>
        <taxon>Embryophyta</taxon>
        <taxon>Tracheophyta</taxon>
        <taxon>Spermatophyta</taxon>
        <taxon>Pinopsida</taxon>
        <taxon>Pinidae</taxon>
        <taxon>Conifers II</taxon>
        <taxon>Cupressales</taxon>
        <taxon>Taxaceae</taxon>
        <taxon>Taxus</taxon>
    </lineage>
</organism>
<reference evidence="1 2" key="1">
    <citation type="journal article" date="2021" name="Nat. Plants">
        <title>The Taxus genome provides insights into paclitaxel biosynthesis.</title>
        <authorList>
            <person name="Xiong X."/>
            <person name="Gou J."/>
            <person name="Liao Q."/>
            <person name="Li Y."/>
            <person name="Zhou Q."/>
            <person name="Bi G."/>
            <person name="Li C."/>
            <person name="Du R."/>
            <person name="Wang X."/>
            <person name="Sun T."/>
            <person name="Guo L."/>
            <person name="Liang H."/>
            <person name="Lu P."/>
            <person name="Wu Y."/>
            <person name="Zhang Z."/>
            <person name="Ro D.K."/>
            <person name="Shang Y."/>
            <person name="Huang S."/>
            <person name="Yan J."/>
        </authorList>
    </citation>
    <scope>NUCLEOTIDE SEQUENCE [LARGE SCALE GENOMIC DNA]</scope>
    <source>
        <strain evidence="1">Ta-2019</strain>
    </source>
</reference>
<dbReference type="EMBL" id="JAHRHJ020000011">
    <property type="protein sequence ID" value="KAH9295836.1"/>
    <property type="molecule type" value="Genomic_DNA"/>
</dbReference>
<name>A0AA38C6N7_TAXCH</name>
<dbReference type="AlphaFoldDB" id="A0AA38C6N7"/>
<dbReference type="InterPro" id="IPR014710">
    <property type="entry name" value="RmlC-like_jellyroll"/>
</dbReference>
<comment type="caution">
    <text evidence="1">The sequence shown here is derived from an EMBL/GenBank/DDBJ whole genome shotgun (WGS) entry which is preliminary data.</text>
</comment>
<dbReference type="Proteomes" id="UP000824469">
    <property type="component" value="Unassembled WGS sequence"/>
</dbReference>
<proteinExistence type="predicted"/>
<evidence type="ECO:0000313" key="2">
    <source>
        <dbReference type="Proteomes" id="UP000824469"/>
    </source>
</evidence>
<gene>
    <name evidence="1" type="ORF">KI387_039424</name>
</gene>
<evidence type="ECO:0000313" key="1">
    <source>
        <dbReference type="EMBL" id="KAH9295836.1"/>
    </source>
</evidence>
<sequence>MGYNIQENNERRGLIFRVNELRSRRGLVASDFELEDVNGLEQLFCNMRLRHNVDRPDEADMCVRDGRRLNIVNRFKLDALTQFNLGVER</sequence>
<feature type="non-terminal residue" evidence="1">
    <location>
        <position position="89"/>
    </location>
</feature>
<protein>
    <submittedName>
        <fullName evidence="1">Uncharacterized protein</fullName>
    </submittedName>
</protein>
<dbReference type="Gene3D" id="2.60.120.10">
    <property type="entry name" value="Jelly Rolls"/>
    <property type="match status" value="1"/>
</dbReference>